<evidence type="ECO:0000256" key="1">
    <source>
        <dbReference type="ARBA" id="ARBA00009477"/>
    </source>
</evidence>
<dbReference type="Gene3D" id="2.40.420.20">
    <property type="match status" value="1"/>
</dbReference>
<dbReference type="PANTHER" id="PTHR30469">
    <property type="entry name" value="MULTIDRUG RESISTANCE PROTEIN MDTA"/>
    <property type="match status" value="1"/>
</dbReference>
<dbReference type="Pfam" id="PF25954">
    <property type="entry name" value="Beta-barrel_RND_2"/>
    <property type="match status" value="1"/>
</dbReference>
<evidence type="ECO:0000256" key="2">
    <source>
        <dbReference type="SAM" id="SignalP"/>
    </source>
</evidence>
<dbReference type="SUPFAM" id="SSF111369">
    <property type="entry name" value="HlyD-like secretion proteins"/>
    <property type="match status" value="1"/>
</dbReference>
<feature type="domain" description="CzcB-like barrel-sandwich hybrid" evidence="4">
    <location>
        <begin position="64"/>
        <end position="177"/>
    </location>
</feature>
<dbReference type="PROSITE" id="PS51257">
    <property type="entry name" value="PROKAR_LIPOPROTEIN"/>
    <property type="match status" value="1"/>
</dbReference>
<evidence type="ECO:0000259" key="4">
    <source>
        <dbReference type="Pfam" id="PF25973"/>
    </source>
</evidence>
<dbReference type="InterPro" id="IPR058647">
    <property type="entry name" value="BSH_CzcB-like"/>
</dbReference>
<comment type="caution">
    <text evidence="5">The sequence shown here is derived from an EMBL/GenBank/DDBJ whole genome shotgun (WGS) entry which is preliminary data.</text>
</comment>
<feature type="signal peptide" evidence="2">
    <location>
        <begin position="1"/>
        <end position="20"/>
    </location>
</feature>
<evidence type="ECO:0000259" key="3">
    <source>
        <dbReference type="Pfam" id="PF25954"/>
    </source>
</evidence>
<dbReference type="RefSeq" id="WP_022124968.1">
    <property type="nucleotide sequence ID" value="NZ_FR880874.1"/>
</dbReference>
<comment type="similarity">
    <text evidence="1">Belongs to the membrane fusion protein (MFP) (TC 8.A.1) family.</text>
</comment>
<evidence type="ECO:0000313" key="5">
    <source>
        <dbReference type="EMBL" id="CDA71904.1"/>
    </source>
</evidence>
<reference evidence="5" key="1">
    <citation type="submission" date="2012-11" db="EMBL/GenBank/DDBJ databases">
        <title>Dependencies among metagenomic species, viruses, plasmids and units of genetic variation.</title>
        <authorList>
            <person name="Nielsen H.B."/>
            <person name="Almeida M."/>
            <person name="Juncker A.S."/>
            <person name="Rasmussen S."/>
            <person name="Li J."/>
            <person name="Sunagawa S."/>
            <person name="Plichta D."/>
            <person name="Gautier L."/>
            <person name="Le Chatelier E."/>
            <person name="Peletier E."/>
            <person name="Bonde I."/>
            <person name="Nielsen T."/>
            <person name="Manichanh C."/>
            <person name="Arumugam M."/>
            <person name="Batto J."/>
            <person name="Santos M.B.Q.D."/>
            <person name="Blom N."/>
            <person name="Borruel N."/>
            <person name="Burgdorf K.S."/>
            <person name="Boumezbeur F."/>
            <person name="Casellas F."/>
            <person name="Dore J."/>
            <person name="Guarner F."/>
            <person name="Hansen T."/>
            <person name="Hildebrand F."/>
            <person name="Kaas R.S."/>
            <person name="Kennedy S."/>
            <person name="Kristiansen K."/>
            <person name="Kultima J.R."/>
            <person name="Leonard P."/>
            <person name="Levenez F."/>
            <person name="Lund O."/>
            <person name="Moumen B."/>
            <person name="Le Paslier D."/>
            <person name="Pons N."/>
            <person name="Pedersen O."/>
            <person name="Prifti E."/>
            <person name="Qin J."/>
            <person name="Raes J."/>
            <person name="Tap J."/>
            <person name="Tims S."/>
            <person name="Ussery D.W."/>
            <person name="Yamada T."/>
            <person name="MetaHit consortium"/>
            <person name="Renault P."/>
            <person name="Sicheritz-Ponten T."/>
            <person name="Bork P."/>
            <person name="Wang J."/>
            <person name="Brunak S."/>
            <person name="Ehrlich S.D."/>
        </authorList>
    </citation>
    <scope>NUCLEOTIDE SEQUENCE [LARGE SCALE GENOMIC DNA]</scope>
</reference>
<dbReference type="Gene3D" id="2.40.30.170">
    <property type="match status" value="1"/>
</dbReference>
<dbReference type="GO" id="GO:0015562">
    <property type="term" value="F:efflux transmembrane transporter activity"/>
    <property type="evidence" value="ECO:0007669"/>
    <property type="project" value="TreeGrafter"/>
</dbReference>
<keyword evidence="2" id="KW-0732">Signal</keyword>
<dbReference type="Pfam" id="PF25973">
    <property type="entry name" value="BSH_CzcB"/>
    <property type="match status" value="1"/>
</dbReference>
<proteinExistence type="inferred from homology"/>
<dbReference type="PANTHER" id="PTHR30469:SF20">
    <property type="entry name" value="EFFLUX RND TRANSPORTER PERIPLASMIC ADAPTOR SUBUNIT"/>
    <property type="match status" value="1"/>
</dbReference>
<gene>
    <name evidence="5" type="ORF">BN509_00372</name>
</gene>
<feature type="domain" description="CusB-like beta-barrel" evidence="3">
    <location>
        <begin position="193"/>
        <end position="266"/>
    </location>
</feature>
<dbReference type="Proteomes" id="UP000018362">
    <property type="component" value="Unassembled WGS sequence"/>
</dbReference>
<organism evidence="5 6">
    <name type="scientific">Phocaeicola coprocola CAG:162</name>
    <dbReference type="NCBI Taxonomy" id="1263040"/>
    <lineage>
        <taxon>Bacteria</taxon>
        <taxon>Pseudomonadati</taxon>
        <taxon>Bacteroidota</taxon>
        <taxon>Bacteroidia</taxon>
        <taxon>Bacteroidales</taxon>
        <taxon>Bacteroidaceae</taxon>
        <taxon>Phocaeicola</taxon>
    </lineage>
</organism>
<name>R6CGA3_9BACT</name>
<dbReference type="EMBL" id="CBCJ010000186">
    <property type="protein sequence ID" value="CDA71904.1"/>
    <property type="molecule type" value="Genomic_DNA"/>
</dbReference>
<dbReference type="GO" id="GO:1990281">
    <property type="term" value="C:efflux pump complex"/>
    <property type="evidence" value="ECO:0007669"/>
    <property type="project" value="TreeGrafter"/>
</dbReference>
<dbReference type="Gene3D" id="2.40.50.100">
    <property type="match status" value="1"/>
</dbReference>
<dbReference type="AlphaFoldDB" id="R6CGA3"/>
<dbReference type="NCBIfam" id="TIGR01730">
    <property type="entry name" value="RND_mfp"/>
    <property type="match status" value="1"/>
</dbReference>
<sequence>MKKCHYLTTLALLLALLSCQNESNKPVSSASPVKVKVMQASSSATSESRHFSGTVEESSTTSLSFPVMGTVKKIYVDLGERVTQGELIAEIDPTSIRSSYDAAKSTLEQAEDAYKRMKLLHDKGSIAEMKWIEVQSKLQQARSMEEVARKNLKDCKLYAPYSGVISEKNIEAGQNVMPGVPVAQLVGVQDLKVKISVPETEIANIQKNQKAKIMISALGNSSFEGVVAEKGIVANTLSRSYDVKIHIDHPSKDIMPGMVTEVVLATSDENNYYILPAHVIQLDENNQNFVWVDIDGKATKRTIQCGKFTSNGIIVLSGINEGDLIITEGQQKVCENTPVTIK</sequence>
<accession>R6CGA3</accession>
<dbReference type="InterPro" id="IPR006143">
    <property type="entry name" value="RND_pump_MFP"/>
</dbReference>
<evidence type="ECO:0000313" key="6">
    <source>
        <dbReference type="Proteomes" id="UP000018362"/>
    </source>
</evidence>
<dbReference type="InterPro" id="IPR058792">
    <property type="entry name" value="Beta-barrel_RND_2"/>
</dbReference>
<feature type="chain" id="PRO_5004401917" evidence="2">
    <location>
        <begin position="21"/>
        <end position="342"/>
    </location>
</feature>
<protein>
    <submittedName>
        <fullName evidence="5">Uncharacterized protein</fullName>
    </submittedName>
</protein>